<accession>A0A370UA10</accession>
<dbReference type="Proteomes" id="UP000254326">
    <property type="component" value="Unassembled WGS sequence"/>
</dbReference>
<dbReference type="AlphaFoldDB" id="A0A370UA10"/>
<comment type="caution">
    <text evidence="2">The sequence shown here is derived from an EMBL/GenBank/DDBJ whole genome shotgun (WGS) entry which is preliminary data.</text>
</comment>
<proteinExistence type="predicted"/>
<feature type="chain" id="PRO_5016951505" description="Outer membrane protein beta-barrel domain-containing protein" evidence="1">
    <location>
        <begin position="19"/>
        <end position="313"/>
    </location>
</feature>
<name>A0A370UA10_9GAMM</name>
<protein>
    <recommendedName>
        <fullName evidence="4">Outer membrane protein beta-barrel domain-containing protein</fullName>
    </recommendedName>
</protein>
<dbReference type="RefSeq" id="WP_115467867.1">
    <property type="nucleotide sequence ID" value="NZ_QKRA01000003.1"/>
</dbReference>
<gene>
    <name evidence="2" type="ORF">DN730_09455</name>
</gene>
<evidence type="ECO:0000313" key="2">
    <source>
        <dbReference type="EMBL" id="RDL44604.1"/>
    </source>
</evidence>
<reference evidence="2 3" key="1">
    <citation type="submission" date="2018-06" db="EMBL/GenBank/DDBJ databases">
        <title>Marinomonas sp. YLB-05 draft genome sequence.</title>
        <authorList>
            <person name="Yu L."/>
            <person name="Tang X."/>
        </authorList>
    </citation>
    <scope>NUCLEOTIDE SEQUENCE [LARGE SCALE GENOMIC DNA]</scope>
    <source>
        <strain evidence="2 3">YLB-05</strain>
    </source>
</reference>
<organism evidence="2 3">
    <name type="scientific">Marinomonas piezotolerans</name>
    <dbReference type="NCBI Taxonomy" id="2213058"/>
    <lineage>
        <taxon>Bacteria</taxon>
        <taxon>Pseudomonadati</taxon>
        <taxon>Pseudomonadota</taxon>
        <taxon>Gammaproteobacteria</taxon>
        <taxon>Oceanospirillales</taxon>
        <taxon>Oceanospirillaceae</taxon>
        <taxon>Marinomonas</taxon>
    </lineage>
</organism>
<evidence type="ECO:0008006" key="4">
    <source>
        <dbReference type="Google" id="ProtNLM"/>
    </source>
</evidence>
<dbReference type="OrthoDB" id="6098112at2"/>
<dbReference type="EMBL" id="QKRA01000003">
    <property type="protein sequence ID" value="RDL44604.1"/>
    <property type="molecule type" value="Genomic_DNA"/>
</dbReference>
<evidence type="ECO:0000313" key="3">
    <source>
        <dbReference type="Proteomes" id="UP000254326"/>
    </source>
</evidence>
<keyword evidence="3" id="KW-1185">Reference proteome</keyword>
<sequence>MKKIFLASLVAASSLAQAEINNEPFTFIGFAGGMFNYKESGTITGDVNFETTPSNFQIFNYSGGYTAVGERTGFYINTVSTLYATTDDESWTFSAPTGSGEHQKNKVTSNYNAIDFLFGYLLDGGHQLVVGTGYRRTLMDRNSFLAGSDVGTFNDVRYAGENTSLTEAEYDNKYGLSFTDGQIVNYTETFTNFMAQVGYRYDTRFKTSGTGPRWQWGAMLGVPVYYEAVNTSKPQYNFSSMFDGYNFDTYLGYGWRFSENLGILAKVNYSYRLRGELKENIGYNAELNRNRYAIIPENVVSFWNVGLNGYWNF</sequence>
<feature type="signal peptide" evidence="1">
    <location>
        <begin position="1"/>
        <end position="18"/>
    </location>
</feature>
<evidence type="ECO:0000256" key="1">
    <source>
        <dbReference type="SAM" id="SignalP"/>
    </source>
</evidence>
<keyword evidence="1" id="KW-0732">Signal</keyword>